<dbReference type="EMBL" id="BPVZ01000070">
    <property type="protein sequence ID" value="GKV25982.1"/>
    <property type="molecule type" value="Genomic_DNA"/>
</dbReference>
<dbReference type="PANTHER" id="PTHR33463">
    <property type="entry name" value="NB-ARC DOMAIN-CONTAINING PROTEIN-RELATED"/>
    <property type="match status" value="1"/>
</dbReference>
<dbReference type="Proteomes" id="UP001054252">
    <property type="component" value="Unassembled WGS sequence"/>
</dbReference>
<dbReference type="InterPro" id="IPR050905">
    <property type="entry name" value="Plant_NBS-LRR"/>
</dbReference>
<protein>
    <recommendedName>
        <fullName evidence="2">Disease resistance protein At4g27190-like leucine-rich repeats domain-containing protein</fullName>
    </recommendedName>
</protein>
<sequence length="484" mass="55377">MEKICHDRDLQGAASFNKLRIITIECCHQLKNLFYLSVVKQLLQLQKITLRDCEIIEVIVAEEAQVTVHEIEEAATKIELGQVQSLRLEKLPNFICLSQEKNSSIRDQERSQLTTSRRRSLFNEKVIFRMLEELELTDIKIGKIWNTSATTECVQKLAKLSIVSCCDLKYLFTSSLANGLVKLLHLEVEDCKSLRELIATESGPEIGNCDVKFPPLKRLSIINCPELRGVMVKSRSTNEADDAQPSSMNNVESLTLSDLKNLQIIWHNRLSPDSFCKLKELDVRCCDNLMTIFTKDTLGSFLKSIEKLAILNCASVEELFKVGEINLKELVQTQLRNLSIDDLPSLKHVWDKDPEGILTFHSLEAVIVSRCWSIKNVFPASVARSLKQLQKLKLDNCGVEEIVAMGRKEIDAVVKFVFPQLSDLKLMRLRRLRYFYPRKHTTLWSKLKKLDVFYCNRADEMEIRNGQGGPDFPIGQPFLNMEEV</sequence>
<dbReference type="SUPFAM" id="SSF52058">
    <property type="entry name" value="L domain-like"/>
    <property type="match status" value="1"/>
</dbReference>
<organism evidence="3 4">
    <name type="scientific">Rubroshorea leprosula</name>
    <dbReference type="NCBI Taxonomy" id="152421"/>
    <lineage>
        <taxon>Eukaryota</taxon>
        <taxon>Viridiplantae</taxon>
        <taxon>Streptophyta</taxon>
        <taxon>Embryophyta</taxon>
        <taxon>Tracheophyta</taxon>
        <taxon>Spermatophyta</taxon>
        <taxon>Magnoliopsida</taxon>
        <taxon>eudicotyledons</taxon>
        <taxon>Gunneridae</taxon>
        <taxon>Pentapetalae</taxon>
        <taxon>rosids</taxon>
        <taxon>malvids</taxon>
        <taxon>Malvales</taxon>
        <taxon>Dipterocarpaceae</taxon>
        <taxon>Rubroshorea</taxon>
    </lineage>
</organism>
<proteinExistence type="predicted"/>
<evidence type="ECO:0000259" key="2">
    <source>
        <dbReference type="Pfam" id="PF23247"/>
    </source>
</evidence>
<evidence type="ECO:0000313" key="4">
    <source>
        <dbReference type="Proteomes" id="UP001054252"/>
    </source>
</evidence>
<evidence type="ECO:0000313" key="3">
    <source>
        <dbReference type="EMBL" id="GKV25982.1"/>
    </source>
</evidence>
<feature type="domain" description="Disease resistance protein At4g27190-like leucine-rich repeats" evidence="2">
    <location>
        <begin position="2"/>
        <end position="103"/>
    </location>
</feature>
<dbReference type="Gene3D" id="3.80.10.10">
    <property type="entry name" value="Ribonuclease Inhibitor"/>
    <property type="match status" value="2"/>
</dbReference>
<accession>A0AAV5KMZ6</accession>
<dbReference type="Pfam" id="PF23247">
    <property type="entry name" value="LRR_RPS2"/>
    <property type="match status" value="3"/>
</dbReference>
<feature type="domain" description="Disease resistance protein At4g27190-like leucine-rich repeats" evidence="2">
    <location>
        <begin position="251"/>
        <end position="398"/>
    </location>
</feature>
<dbReference type="InterPro" id="IPR057135">
    <property type="entry name" value="At4g27190-like_LRR"/>
</dbReference>
<evidence type="ECO:0000256" key="1">
    <source>
        <dbReference type="ARBA" id="ARBA00022821"/>
    </source>
</evidence>
<keyword evidence="4" id="KW-1185">Reference proteome</keyword>
<gene>
    <name evidence="3" type="ORF">SLEP1_g35351</name>
</gene>
<keyword evidence="1" id="KW-0611">Plant defense</keyword>
<dbReference type="InterPro" id="IPR032675">
    <property type="entry name" value="LRR_dom_sf"/>
</dbReference>
<feature type="domain" description="Disease resistance protein At4g27190-like leucine-rich repeats" evidence="2">
    <location>
        <begin position="131"/>
        <end position="234"/>
    </location>
</feature>
<comment type="caution">
    <text evidence="3">The sequence shown here is derived from an EMBL/GenBank/DDBJ whole genome shotgun (WGS) entry which is preliminary data.</text>
</comment>
<dbReference type="AlphaFoldDB" id="A0AAV5KMZ6"/>
<reference evidence="3 4" key="1">
    <citation type="journal article" date="2021" name="Commun. Biol.">
        <title>The genome of Shorea leprosula (Dipterocarpaceae) highlights the ecological relevance of drought in aseasonal tropical rainforests.</title>
        <authorList>
            <person name="Ng K.K.S."/>
            <person name="Kobayashi M.J."/>
            <person name="Fawcett J.A."/>
            <person name="Hatakeyama M."/>
            <person name="Paape T."/>
            <person name="Ng C.H."/>
            <person name="Ang C.C."/>
            <person name="Tnah L.H."/>
            <person name="Lee C.T."/>
            <person name="Nishiyama T."/>
            <person name="Sese J."/>
            <person name="O'Brien M.J."/>
            <person name="Copetti D."/>
            <person name="Mohd Noor M.I."/>
            <person name="Ong R.C."/>
            <person name="Putra M."/>
            <person name="Sireger I.Z."/>
            <person name="Indrioko S."/>
            <person name="Kosugi Y."/>
            <person name="Izuno A."/>
            <person name="Isagi Y."/>
            <person name="Lee S.L."/>
            <person name="Shimizu K.K."/>
        </authorList>
    </citation>
    <scope>NUCLEOTIDE SEQUENCE [LARGE SCALE GENOMIC DNA]</scope>
    <source>
        <strain evidence="3">214</strain>
    </source>
</reference>
<name>A0AAV5KMZ6_9ROSI</name>
<dbReference type="PANTHER" id="PTHR33463:SF192">
    <property type="entry name" value="DISEASE RESISTANCE PROTEIN RPS2-LIKE"/>
    <property type="match status" value="1"/>
</dbReference>